<keyword evidence="3" id="KW-1185">Reference proteome</keyword>
<protein>
    <recommendedName>
        <fullName evidence="4">SUKH-4 immunity protein of toxin-antitoxin system</fullName>
    </recommendedName>
</protein>
<dbReference type="Proteomes" id="UP000654471">
    <property type="component" value="Unassembled WGS sequence"/>
</dbReference>
<sequence>MTEPSPDHPRHTTEQAVARILDWWEHGRDDAGRVQLAVERDGPAVDAVVRQVHHGVPGSVLLDATGRTAEELLQELLEGIGVPESARSPWDWDEAVEDLDEDHLVLIGHARSAGPTRRSAQPEQLVSQLAARLGITDGLGVVLAVSADHVQRTGSVTLRLDDSAEAGSGAPAPADLPLPVQALAFSEPRQVPLAVWRELIMAATAAGLTAPAPVSDAGPPADDAELSSLAQQFTGHLRCADGQVGFLDEGTADAIRRAHGPELQAAVGRHMVAWLRERAADFRHPDGWAASGGIGRYAAEGIAMHAVQAGLFDELLADGTVIAQIPQRSLLDAAHCAHNGSLPGNNAAADAVHLQMYGLARTDQPTWAAWLHLMATARRDTAFAGAIERSGIRLPWQTLWTHWRPPGGYHHTYLRPGSIGNLFSVRWQGRPAVLSDGGRSNGIRVWDPASGELLAGPWASGEGFPAEARPALTWATGGHDTPGPTALRELRGAAPAADDWEGALEELLFVSLTADALDPTIVVAGAGGLFAVRPQPGADAAGLRRPDATPLLGATTAAGPATPADAPDPSPQDLADLHGAEAWVATAPGNLPEGLTDPTARRILTGTGLPDITERGLRLEPSYERFLWEIPWPEEHPQQPDETGPFFQIGLWMGGEILVDGPTGRILRRPGGIDDPTAEGGVLVATDLDNFLTMAALWLTGRRILADIDNSDESHLLRQHIEDALWTVDWDGAGAGAWTYPLHNE</sequence>
<feature type="region of interest" description="Disordered" evidence="1">
    <location>
        <begin position="537"/>
        <end position="571"/>
    </location>
</feature>
<feature type="compositionally biased region" description="Low complexity" evidence="1">
    <location>
        <begin position="548"/>
        <end position="571"/>
    </location>
</feature>
<dbReference type="RefSeq" id="WP_189305891.1">
    <property type="nucleotide sequence ID" value="NZ_BMRP01000032.1"/>
</dbReference>
<gene>
    <name evidence="2" type="ORF">GCM10010211_63820</name>
</gene>
<dbReference type="Pfam" id="PF14435">
    <property type="entry name" value="SUKH-4"/>
    <property type="match status" value="1"/>
</dbReference>
<organism evidence="2 3">
    <name type="scientific">Streptomyces albospinus</name>
    <dbReference type="NCBI Taxonomy" id="285515"/>
    <lineage>
        <taxon>Bacteria</taxon>
        <taxon>Bacillati</taxon>
        <taxon>Actinomycetota</taxon>
        <taxon>Actinomycetes</taxon>
        <taxon>Kitasatosporales</taxon>
        <taxon>Streptomycetaceae</taxon>
        <taxon>Streptomyces</taxon>
    </lineage>
</organism>
<evidence type="ECO:0000313" key="2">
    <source>
        <dbReference type="EMBL" id="GGU88612.1"/>
    </source>
</evidence>
<proteinExistence type="predicted"/>
<reference evidence="3" key="1">
    <citation type="journal article" date="2019" name="Int. J. Syst. Evol. Microbiol.">
        <title>The Global Catalogue of Microorganisms (GCM) 10K type strain sequencing project: providing services to taxonomists for standard genome sequencing and annotation.</title>
        <authorList>
            <consortium name="The Broad Institute Genomics Platform"/>
            <consortium name="The Broad Institute Genome Sequencing Center for Infectious Disease"/>
            <person name="Wu L."/>
            <person name="Ma J."/>
        </authorList>
    </citation>
    <scope>NUCLEOTIDE SEQUENCE [LARGE SCALE GENOMIC DNA]</scope>
    <source>
        <strain evidence="3">JCM 3399</strain>
    </source>
</reference>
<accession>A0ABQ2VJC3</accession>
<name>A0ABQ2VJC3_9ACTN</name>
<evidence type="ECO:0000313" key="3">
    <source>
        <dbReference type="Proteomes" id="UP000654471"/>
    </source>
</evidence>
<dbReference type="InterPro" id="IPR025851">
    <property type="entry name" value="SUKH-4"/>
</dbReference>
<comment type="caution">
    <text evidence="2">The sequence shown here is derived from an EMBL/GenBank/DDBJ whole genome shotgun (WGS) entry which is preliminary data.</text>
</comment>
<evidence type="ECO:0000256" key="1">
    <source>
        <dbReference type="SAM" id="MobiDB-lite"/>
    </source>
</evidence>
<dbReference type="EMBL" id="BMRP01000032">
    <property type="protein sequence ID" value="GGU88612.1"/>
    <property type="molecule type" value="Genomic_DNA"/>
</dbReference>
<evidence type="ECO:0008006" key="4">
    <source>
        <dbReference type="Google" id="ProtNLM"/>
    </source>
</evidence>